<evidence type="ECO:0000259" key="1">
    <source>
        <dbReference type="Pfam" id="PF07583"/>
    </source>
</evidence>
<proteinExistence type="predicted"/>
<dbReference type="AlphaFoldDB" id="A0A382JM01"/>
<accession>A0A382JM01</accession>
<evidence type="ECO:0000313" key="2">
    <source>
        <dbReference type="EMBL" id="SVC13454.1"/>
    </source>
</evidence>
<dbReference type="PANTHER" id="PTHR35889">
    <property type="entry name" value="CYCLOINULO-OLIGOSACCHARIDE FRUCTANOTRANSFERASE-RELATED"/>
    <property type="match status" value="1"/>
</dbReference>
<organism evidence="2">
    <name type="scientific">marine metagenome</name>
    <dbReference type="NCBI Taxonomy" id="408172"/>
    <lineage>
        <taxon>unclassified sequences</taxon>
        <taxon>metagenomes</taxon>
        <taxon>ecological metagenomes</taxon>
    </lineage>
</organism>
<dbReference type="InterPro" id="IPR011444">
    <property type="entry name" value="DUF1549"/>
</dbReference>
<sequence>MNGWIKTIAAAALVPAGCAAPQSDGLHWAFQPIRDVMPPRVKNESWVKNPIDRFILAKLEGAKLQPAPHAPIHVLNRRAHFALTGLPPQEKSEFKNPKYAIGRLLKSPRYGEHWARHWLDVARYADNKGYVFFEEKTFPWAWTYRDYVIRSLNDDKPFDQFIIEQLAADRLDLNDDQTPLTALGFLTLGARFSGNIHDILDDRIDVTTRGLMGLTVSCARCHDHKYDPIPTADYYSLYGVFRSATEPTLQPTFQPSPDNEEYRAFEIEMNKRLKALEDFVAKTREGIITTARTRTAEYLSAVHAKRNQPSTENFMLLTDKGAINPYVIHRWEMYLKDAKRERDTIWTVWHRFSALPDDEFAARAPEVHRELFYSCAIATPINTRVRAVFTNQPPKAMGDIVEGYGNLF</sequence>
<name>A0A382JM01_9ZZZZ</name>
<dbReference type="Pfam" id="PF07583">
    <property type="entry name" value="PSCyt2"/>
    <property type="match status" value="1"/>
</dbReference>
<feature type="domain" description="DUF1549" evidence="1">
    <location>
        <begin position="50"/>
        <end position="244"/>
    </location>
</feature>
<reference evidence="2" key="1">
    <citation type="submission" date="2018-05" db="EMBL/GenBank/DDBJ databases">
        <authorList>
            <person name="Lanie J.A."/>
            <person name="Ng W.-L."/>
            <person name="Kazmierczak K.M."/>
            <person name="Andrzejewski T.M."/>
            <person name="Davidsen T.M."/>
            <person name="Wayne K.J."/>
            <person name="Tettelin H."/>
            <person name="Glass J.I."/>
            <person name="Rusch D."/>
            <person name="Podicherti R."/>
            <person name="Tsui H.-C.T."/>
            <person name="Winkler M.E."/>
        </authorList>
    </citation>
    <scope>NUCLEOTIDE SEQUENCE</scope>
</reference>
<dbReference type="EMBL" id="UINC01075358">
    <property type="protein sequence ID" value="SVC13454.1"/>
    <property type="molecule type" value="Genomic_DNA"/>
</dbReference>
<protein>
    <recommendedName>
        <fullName evidence="1">DUF1549 domain-containing protein</fullName>
    </recommendedName>
</protein>
<feature type="non-terminal residue" evidence="2">
    <location>
        <position position="408"/>
    </location>
</feature>
<dbReference type="PANTHER" id="PTHR35889:SF3">
    <property type="entry name" value="F-BOX DOMAIN-CONTAINING PROTEIN"/>
    <property type="match status" value="1"/>
</dbReference>
<gene>
    <name evidence="2" type="ORF">METZ01_LOCUS266308</name>
</gene>